<dbReference type="Proteomes" id="UP000827889">
    <property type="component" value="Chromosome 7"/>
</dbReference>
<keyword evidence="2" id="KW-0547">Nucleotide-binding</keyword>
<accession>A0ABM3HQV4</accession>
<evidence type="ECO:0000256" key="3">
    <source>
        <dbReference type="ARBA" id="ARBA00022821"/>
    </source>
</evidence>
<evidence type="ECO:0000259" key="5">
    <source>
        <dbReference type="Pfam" id="PF18052"/>
    </source>
</evidence>
<dbReference type="GeneID" id="125316052"/>
<evidence type="ECO:0000313" key="7">
    <source>
        <dbReference type="RefSeq" id="XP_048138974.1"/>
    </source>
</evidence>
<evidence type="ECO:0000313" key="6">
    <source>
        <dbReference type="Proteomes" id="UP000827889"/>
    </source>
</evidence>
<keyword evidence="1" id="KW-0677">Repeat</keyword>
<dbReference type="InterPro" id="IPR041118">
    <property type="entry name" value="Rx_N"/>
</dbReference>
<feature type="coiled-coil region" evidence="4">
    <location>
        <begin position="33"/>
        <end position="84"/>
    </location>
</feature>
<protein>
    <submittedName>
        <fullName evidence="7">Disease resistance protein RGA2-like</fullName>
    </submittedName>
</protein>
<feature type="domain" description="Disease resistance N-terminal" evidence="5">
    <location>
        <begin position="11"/>
        <end position="92"/>
    </location>
</feature>
<dbReference type="Pfam" id="PF18052">
    <property type="entry name" value="Rx_N"/>
    <property type="match status" value="1"/>
</dbReference>
<sequence>MADLFGIAEGVLGKIASRAFEEAITIYGVEDQIIELRETLTSIKAVLLDAEEQQMKNHRLQVWLDRLQDVLYDAEDVLDELECEASRKKVISRYGGIKGKMNSHDLFATPCGSLQRFERVLS</sequence>
<evidence type="ECO:0000256" key="1">
    <source>
        <dbReference type="ARBA" id="ARBA00022737"/>
    </source>
</evidence>
<keyword evidence="4" id="KW-0175">Coiled coil</keyword>
<organism evidence="6 7">
    <name type="scientific">Rhodamnia argentea</name>
    <dbReference type="NCBI Taxonomy" id="178133"/>
    <lineage>
        <taxon>Eukaryota</taxon>
        <taxon>Viridiplantae</taxon>
        <taxon>Streptophyta</taxon>
        <taxon>Embryophyta</taxon>
        <taxon>Tracheophyta</taxon>
        <taxon>Spermatophyta</taxon>
        <taxon>Magnoliopsida</taxon>
        <taxon>eudicotyledons</taxon>
        <taxon>Gunneridae</taxon>
        <taxon>Pentapetalae</taxon>
        <taxon>rosids</taxon>
        <taxon>malvids</taxon>
        <taxon>Myrtales</taxon>
        <taxon>Myrtaceae</taxon>
        <taxon>Myrtoideae</taxon>
        <taxon>Myrteae</taxon>
        <taxon>Australasian group</taxon>
        <taxon>Rhodamnia</taxon>
    </lineage>
</organism>
<gene>
    <name evidence="7" type="primary">LOC125316052</name>
</gene>
<reference evidence="7" key="1">
    <citation type="submission" date="2025-08" db="UniProtKB">
        <authorList>
            <consortium name="RefSeq"/>
        </authorList>
    </citation>
    <scope>IDENTIFICATION</scope>
    <source>
        <tissue evidence="7">Leaf</tissue>
    </source>
</reference>
<dbReference type="RefSeq" id="XP_048138974.1">
    <property type="nucleotide sequence ID" value="XM_048283017.1"/>
</dbReference>
<dbReference type="Gene3D" id="1.20.5.4130">
    <property type="match status" value="1"/>
</dbReference>
<proteinExistence type="predicted"/>
<evidence type="ECO:0000256" key="2">
    <source>
        <dbReference type="ARBA" id="ARBA00022741"/>
    </source>
</evidence>
<evidence type="ECO:0000256" key="4">
    <source>
        <dbReference type="SAM" id="Coils"/>
    </source>
</evidence>
<keyword evidence="6" id="KW-1185">Reference proteome</keyword>
<keyword evidence="3" id="KW-0611">Plant defense</keyword>
<name>A0ABM3HQV4_9MYRT</name>